<evidence type="ECO:0008006" key="4">
    <source>
        <dbReference type="Google" id="ProtNLM"/>
    </source>
</evidence>
<feature type="region of interest" description="Disordered" evidence="1">
    <location>
        <begin position="81"/>
        <end position="102"/>
    </location>
</feature>
<proteinExistence type="predicted"/>
<keyword evidence="3" id="KW-1185">Reference proteome</keyword>
<name>A0AAV4ZKS8_9HYPH</name>
<comment type="caution">
    <text evidence="2">The sequence shown here is derived from an EMBL/GenBank/DDBJ whole genome shotgun (WGS) entry which is preliminary data.</text>
</comment>
<dbReference type="RefSeq" id="WP_066924611.1">
    <property type="nucleotide sequence ID" value="NZ_BPQO01000010.1"/>
</dbReference>
<reference evidence="2" key="1">
    <citation type="journal article" date="2016" name="Front. Microbiol.">
        <title>Genome Sequence of the Piezophilic, Mesophilic Sulfate-Reducing Bacterium Desulfovibrio indicus J2T.</title>
        <authorList>
            <person name="Cao J."/>
            <person name="Maignien L."/>
            <person name="Shao Z."/>
            <person name="Alain K."/>
            <person name="Jebbar M."/>
        </authorList>
    </citation>
    <scope>NUCLEOTIDE SEQUENCE</scope>
    <source>
        <strain evidence="2">DSM 16372</strain>
    </source>
</reference>
<accession>A0AAV4ZKS8</accession>
<sequence length="102" mass="10703">MAKNTPKDRAAAAAALTRIANFLDVPIAAFYEAAPEADGAAPIDPARHAEIRELIRQFLRVHDPKARGRCLAYVRRAADEAGCAPAPAPAAARDSTPGLEGS</sequence>
<dbReference type="Proteomes" id="UP001055247">
    <property type="component" value="Unassembled WGS sequence"/>
</dbReference>
<organism evidence="2 3">
    <name type="scientific">Methylobacterium hispanicum</name>
    <dbReference type="NCBI Taxonomy" id="270350"/>
    <lineage>
        <taxon>Bacteria</taxon>
        <taxon>Pseudomonadati</taxon>
        <taxon>Pseudomonadota</taxon>
        <taxon>Alphaproteobacteria</taxon>
        <taxon>Hyphomicrobiales</taxon>
        <taxon>Methylobacteriaceae</taxon>
        <taxon>Methylobacterium</taxon>
    </lineage>
</organism>
<feature type="compositionally biased region" description="Low complexity" evidence="1">
    <location>
        <begin position="81"/>
        <end position="93"/>
    </location>
</feature>
<protein>
    <recommendedName>
        <fullName evidence="4">XRE family transcriptional regulator</fullName>
    </recommendedName>
</protein>
<reference evidence="2" key="2">
    <citation type="submission" date="2021-08" db="EMBL/GenBank/DDBJ databases">
        <authorList>
            <person name="Tani A."/>
            <person name="Ola A."/>
            <person name="Ogura Y."/>
            <person name="Katsura K."/>
            <person name="Hayashi T."/>
        </authorList>
    </citation>
    <scope>NUCLEOTIDE SEQUENCE</scope>
    <source>
        <strain evidence="2">DSM 16372</strain>
    </source>
</reference>
<evidence type="ECO:0000313" key="2">
    <source>
        <dbReference type="EMBL" id="GJD89104.1"/>
    </source>
</evidence>
<evidence type="ECO:0000256" key="1">
    <source>
        <dbReference type="SAM" id="MobiDB-lite"/>
    </source>
</evidence>
<dbReference type="AlphaFoldDB" id="A0AAV4ZKS8"/>
<dbReference type="EMBL" id="BPQO01000010">
    <property type="protein sequence ID" value="GJD89104.1"/>
    <property type="molecule type" value="Genomic_DNA"/>
</dbReference>
<evidence type="ECO:0000313" key="3">
    <source>
        <dbReference type="Proteomes" id="UP001055247"/>
    </source>
</evidence>
<gene>
    <name evidence="2" type="ORF">BHAOGJBA_2630</name>
</gene>